<dbReference type="AlphaFoldDB" id="A0A840BKR6"/>
<feature type="transmembrane region" description="Helical" evidence="1">
    <location>
        <begin position="107"/>
        <end position="128"/>
    </location>
</feature>
<dbReference type="InterPro" id="IPR003425">
    <property type="entry name" value="CCB3/YggT"/>
</dbReference>
<keyword evidence="1" id="KW-1133">Transmembrane helix</keyword>
<evidence type="ECO:0000256" key="1">
    <source>
        <dbReference type="SAM" id="Phobius"/>
    </source>
</evidence>
<feature type="transmembrane region" description="Helical" evidence="1">
    <location>
        <begin position="161"/>
        <end position="185"/>
    </location>
</feature>
<dbReference type="Proteomes" id="UP000561045">
    <property type="component" value="Unassembled WGS sequence"/>
</dbReference>
<reference evidence="2 3" key="1">
    <citation type="submission" date="2020-08" db="EMBL/GenBank/DDBJ databases">
        <title>Genomic Encyclopedia of Type Strains, Phase IV (KMG-IV): sequencing the most valuable type-strain genomes for metagenomic binning, comparative biology and taxonomic classification.</title>
        <authorList>
            <person name="Goeker M."/>
        </authorList>
    </citation>
    <scope>NUCLEOTIDE SEQUENCE [LARGE SCALE GENOMIC DNA]</scope>
    <source>
        <strain evidence="2 3">DSM 106739</strain>
    </source>
</reference>
<proteinExistence type="predicted"/>
<sequence length="188" mass="20207">MLAGLLILILKAVGSFVTSLLLVRALMRWQRLSFINPLGHFILATTDWAVRPAQKVFGSQGGFDLSCIVPAWLVECLVVGVVLLFAWPYANPLDLLGNTLLTGSIGLLMSLVRLVMVVVIVAAVLSWVNPRAPIAPLVNGLARPFLLPLQRRMPPVGGVDLSPLVLLLVLQVIAYLLMAVAPASIALM</sequence>
<protein>
    <submittedName>
        <fullName evidence="2">YggT family protein</fullName>
    </submittedName>
</protein>
<evidence type="ECO:0000313" key="3">
    <source>
        <dbReference type="Proteomes" id="UP000561045"/>
    </source>
</evidence>
<dbReference type="Pfam" id="PF02325">
    <property type="entry name" value="CCB3_YggT"/>
    <property type="match status" value="2"/>
</dbReference>
<keyword evidence="1" id="KW-0812">Transmembrane</keyword>
<organism evidence="2 3">
    <name type="scientific">Niveibacterium umoris</name>
    <dbReference type="NCBI Taxonomy" id="1193620"/>
    <lineage>
        <taxon>Bacteria</taxon>
        <taxon>Pseudomonadati</taxon>
        <taxon>Pseudomonadota</taxon>
        <taxon>Betaproteobacteria</taxon>
        <taxon>Rhodocyclales</taxon>
        <taxon>Rhodocyclaceae</taxon>
        <taxon>Niveibacterium</taxon>
    </lineage>
</organism>
<evidence type="ECO:0000313" key="2">
    <source>
        <dbReference type="EMBL" id="MBB4013213.1"/>
    </source>
</evidence>
<gene>
    <name evidence="2" type="ORF">GGR36_002559</name>
</gene>
<dbReference type="RefSeq" id="WP_183635119.1">
    <property type="nucleotide sequence ID" value="NZ_BAABLE010000005.1"/>
</dbReference>
<feature type="transmembrane region" description="Helical" evidence="1">
    <location>
        <begin position="62"/>
        <end position="87"/>
    </location>
</feature>
<comment type="caution">
    <text evidence="2">The sequence shown here is derived from an EMBL/GenBank/DDBJ whole genome shotgun (WGS) entry which is preliminary data.</text>
</comment>
<name>A0A840BKR6_9RHOO</name>
<keyword evidence="3" id="KW-1185">Reference proteome</keyword>
<accession>A0A840BKR6</accession>
<dbReference type="GO" id="GO:0016020">
    <property type="term" value="C:membrane"/>
    <property type="evidence" value="ECO:0007669"/>
    <property type="project" value="InterPro"/>
</dbReference>
<dbReference type="EMBL" id="JACIET010000002">
    <property type="protein sequence ID" value="MBB4013213.1"/>
    <property type="molecule type" value="Genomic_DNA"/>
</dbReference>
<keyword evidence="1" id="KW-0472">Membrane</keyword>